<dbReference type="GO" id="GO:0006633">
    <property type="term" value="P:fatty acid biosynthetic process"/>
    <property type="evidence" value="ECO:0007669"/>
    <property type="project" value="TreeGrafter"/>
</dbReference>
<dbReference type="SUPFAM" id="SSF47336">
    <property type="entry name" value="ACP-like"/>
    <property type="match status" value="1"/>
</dbReference>
<dbReference type="PANTHER" id="PTHR43775:SF37">
    <property type="entry name" value="SI:DKEY-61P9.11"/>
    <property type="match status" value="1"/>
</dbReference>
<evidence type="ECO:0000259" key="3">
    <source>
        <dbReference type="PROSITE" id="PS50075"/>
    </source>
</evidence>
<name>J8A899_BACCE</name>
<evidence type="ECO:0000256" key="1">
    <source>
        <dbReference type="ARBA" id="ARBA00022450"/>
    </source>
</evidence>
<dbReference type="Gene3D" id="1.10.1200.10">
    <property type="entry name" value="ACP-like"/>
    <property type="match status" value="1"/>
</dbReference>
<sequence>TFVINWPLWKDGGMNISDDEHTIKMYLQSSGQRSLEIEEGLKLFDQILSQSRTQTLLLVGRPNRVQRFLGLSEEQLCSSSINLSSYFGKGRRAEMKGLSIEQCLEWDLKEHISQLLKIPRNKLDLEENLSDFGFDSISLTEFAKLLTNYYGMEITPAVFFGYSTISKLTQYFLIEHSEVVQEFYHVDNVKEKVIPDVPKKSVLSK</sequence>
<protein>
    <recommendedName>
        <fullName evidence="3">Carrier domain-containing protein</fullName>
    </recommendedName>
</protein>
<evidence type="ECO:0000256" key="2">
    <source>
        <dbReference type="ARBA" id="ARBA00022553"/>
    </source>
</evidence>
<feature type="non-terminal residue" evidence="4">
    <location>
        <position position="1"/>
    </location>
</feature>
<evidence type="ECO:0000313" key="5">
    <source>
        <dbReference type="Proteomes" id="UP000006600"/>
    </source>
</evidence>
<feature type="non-terminal residue" evidence="4">
    <location>
        <position position="205"/>
    </location>
</feature>
<dbReference type="GO" id="GO:0005737">
    <property type="term" value="C:cytoplasm"/>
    <property type="evidence" value="ECO:0007669"/>
    <property type="project" value="TreeGrafter"/>
</dbReference>
<dbReference type="Proteomes" id="UP000006600">
    <property type="component" value="Unassembled WGS sequence"/>
</dbReference>
<dbReference type="InterPro" id="IPR036736">
    <property type="entry name" value="ACP-like_sf"/>
</dbReference>
<dbReference type="GO" id="GO:0031177">
    <property type="term" value="F:phosphopantetheine binding"/>
    <property type="evidence" value="ECO:0007669"/>
    <property type="project" value="InterPro"/>
</dbReference>
<dbReference type="PROSITE" id="PS50075">
    <property type="entry name" value="CARRIER"/>
    <property type="match status" value="1"/>
</dbReference>
<dbReference type="PANTHER" id="PTHR43775">
    <property type="entry name" value="FATTY ACID SYNTHASE"/>
    <property type="match status" value="1"/>
</dbReference>
<dbReference type="GO" id="GO:0005886">
    <property type="term" value="C:plasma membrane"/>
    <property type="evidence" value="ECO:0007669"/>
    <property type="project" value="TreeGrafter"/>
</dbReference>
<dbReference type="GO" id="GO:0004312">
    <property type="term" value="F:fatty acid synthase activity"/>
    <property type="evidence" value="ECO:0007669"/>
    <property type="project" value="TreeGrafter"/>
</dbReference>
<feature type="domain" description="Carrier" evidence="3">
    <location>
        <begin position="99"/>
        <end position="176"/>
    </location>
</feature>
<accession>J8A899</accession>
<comment type="caution">
    <text evidence="4">The sequence shown here is derived from an EMBL/GenBank/DDBJ whole genome shotgun (WGS) entry which is preliminary data.</text>
</comment>
<dbReference type="HOGENOM" id="CLU_1339952_0_0_9"/>
<dbReference type="Gene3D" id="3.40.50.720">
    <property type="entry name" value="NAD(P)-binding Rossmann-like Domain"/>
    <property type="match status" value="1"/>
</dbReference>
<proteinExistence type="predicted"/>
<dbReference type="AlphaFoldDB" id="J8A899"/>
<dbReference type="InterPro" id="IPR020806">
    <property type="entry name" value="PKS_PP-bd"/>
</dbReference>
<keyword evidence="1" id="KW-0596">Phosphopantetheine</keyword>
<dbReference type="InterPro" id="IPR050091">
    <property type="entry name" value="PKS_NRPS_Biosynth_Enz"/>
</dbReference>
<dbReference type="GO" id="GO:0071770">
    <property type="term" value="P:DIM/DIP cell wall layer assembly"/>
    <property type="evidence" value="ECO:0007669"/>
    <property type="project" value="TreeGrafter"/>
</dbReference>
<evidence type="ECO:0000313" key="4">
    <source>
        <dbReference type="EMBL" id="EJQ35765.1"/>
    </source>
</evidence>
<dbReference type="InterPro" id="IPR009081">
    <property type="entry name" value="PP-bd_ACP"/>
</dbReference>
<reference evidence="4 5" key="1">
    <citation type="submission" date="2012-04" db="EMBL/GenBank/DDBJ databases">
        <title>The Genome Sequence of Bacillus cereus BAG5X1-1.</title>
        <authorList>
            <consortium name="The Broad Institute Genome Sequencing Platform"/>
            <consortium name="The Broad Institute Genome Sequencing Center for Infectious Disease"/>
            <person name="Feldgarden M."/>
            <person name="Van der Auwera G.A."/>
            <person name="Mahillon J."/>
            <person name="Duprez V."/>
            <person name="Timmery S."/>
            <person name="Mattelet C."/>
            <person name="Dierick K."/>
            <person name="Sun M."/>
            <person name="Yu Z."/>
            <person name="Zhu L."/>
            <person name="Hu X."/>
            <person name="Shank E.B."/>
            <person name="Swiecicka I."/>
            <person name="Hansen B.M."/>
            <person name="Andrup L."/>
            <person name="Young S.K."/>
            <person name="Zeng Q."/>
            <person name="Gargeya S."/>
            <person name="Fitzgerald M."/>
            <person name="Haas B."/>
            <person name="Abouelleil A."/>
            <person name="Alvarado L."/>
            <person name="Arachchi H.M."/>
            <person name="Berlin A."/>
            <person name="Chapman S.B."/>
            <person name="Goldberg J."/>
            <person name="Griggs A."/>
            <person name="Gujja S."/>
            <person name="Hansen M."/>
            <person name="Howarth C."/>
            <person name="Imamovic A."/>
            <person name="Larimer J."/>
            <person name="McCowen C."/>
            <person name="Montmayeur A."/>
            <person name="Murphy C."/>
            <person name="Neiman D."/>
            <person name="Pearson M."/>
            <person name="Priest M."/>
            <person name="Roberts A."/>
            <person name="Saif S."/>
            <person name="Shea T."/>
            <person name="Sisk P."/>
            <person name="Sykes S."/>
            <person name="Wortman J."/>
            <person name="Nusbaum C."/>
            <person name="Birren B."/>
        </authorList>
    </citation>
    <scope>NUCLEOTIDE SEQUENCE [LARGE SCALE GENOMIC DNA]</scope>
    <source>
        <strain evidence="4 5">BAG5X1-1</strain>
    </source>
</reference>
<organism evidence="4 5">
    <name type="scientific">Bacillus cereus BAG5X1-1</name>
    <dbReference type="NCBI Taxonomy" id="1053189"/>
    <lineage>
        <taxon>Bacteria</taxon>
        <taxon>Bacillati</taxon>
        <taxon>Bacillota</taxon>
        <taxon>Bacilli</taxon>
        <taxon>Bacillales</taxon>
        <taxon>Bacillaceae</taxon>
        <taxon>Bacillus</taxon>
        <taxon>Bacillus cereus group</taxon>
    </lineage>
</organism>
<dbReference type="SMART" id="SM00823">
    <property type="entry name" value="PKS_PP"/>
    <property type="match status" value="1"/>
</dbReference>
<keyword evidence="2" id="KW-0597">Phosphoprotein</keyword>
<gene>
    <name evidence="4" type="ORF">IEE_05520</name>
</gene>
<dbReference type="Pfam" id="PF00550">
    <property type="entry name" value="PP-binding"/>
    <property type="match status" value="1"/>
</dbReference>
<dbReference type="EMBL" id="AHDJ01000077">
    <property type="protein sequence ID" value="EJQ35765.1"/>
    <property type="molecule type" value="Genomic_DNA"/>
</dbReference>